<feature type="region of interest" description="Disordered" evidence="6">
    <location>
        <begin position="29"/>
        <end position="57"/>
    </location>
</feature>
<dbReference type="InterPro" id="IPR027417">
    <property type="entry name" value="P-loop_NTPase"/>
</dbReference>
<keyword evidence="9" id="KW-1185">Reference proteome</keyword>
<dbReference type="Pfam" id="PF00931">
    <property type="entry name" value="NB-ARC"/>
    <property type="match status" value="1"/>
</dbReference>
<dbReference type="InterPro" id="IPR001867">
    <property type="entry name" value="OmpR/PhoB-type_DNA-bd"/>
</dbReference>
<comment type="caution">
    <text evidence="8">The sequence shown here is derived from an EMBL/GenBank/DDBJ whole genome shotgun (WGS) entry which is preliminary data.</text>
</comment>
<gene>
    <name evidence="8" type="ORF">E0H26_14005</name>
</gene>
<evidence type="ECO:0000313" key="8">
    <source>
        <dbReference type="EMBL" id="TCB96739.1"/>
    </source>
</evidence>
<dbReference type="Pfam" id="PF03704">
    <property type="entry name" value="BTAD"/>
    <property type="match status" value="1"/>
</dbReference>
<evidence type="ECO:0000256" key="3">
    <source>
        <dbReference type="ARBA" id="ARBA00023125"/>
    </source>
</evidence>
<evidence type="ECO:0000259" key="7">
    <source>
        <dbReference type="PROSITE" id="PS51755"/>
    </source>
</evidence>
<evidence type="ECO:0000256" key="1">
    <source>
        <dbReference type="ARBA" id="ARBA00005820"/>
    </source>
</evidence>
<feature type="domain" description="OmpR/PhoB-type" evidence="7">
    <location>
        <begin position="70"/>
        <end position="172"/>
    </location>
</feature>
<dbReference type="CDD" id="cd15831">
    <property type="entry name" value="BTAD"/>
    <property type="match status" value="1"/>
</dbReference>
<dbReference type="InterPro" id="IPR036388">
    <property type="entry name" value="WH-like_DNA-bd_sf"/>
</dbReference>
<comment type="similarity">
    <text evidence="1">Belongs to the AfsR/DnrI/RedD regulatory family.</text>
</comment>
<dbReference type="InterPro" id="IPR016032">
    <property type="entry name" value="Sig_transdc_resp-reg_C-effctor"/>
</dbReference>
<dbReference type="InterPro" id="IPR002182">
    <property type="entry name" value="NB-ARC"/>
</dbReference>
<evidence type="ECO:0000256" key="5">
    <source>
        <dbReference type="PROSITE-ProRule" id="PRU01091"/>
    </source>
</evidence>
<proteinExistence type="inferred from homology"/>
<dbReference type="PANTHER" id="PTHR35807">
    <property type="entry name" value="TRANSCRIPTIONAL REGULATOR REDD-RELATED"/>
    <property type="match status" value="1"/>
</dbReference>
<feature type="DNA-binding region" description="OmpR/PhoB-type" evidence="5">
    <location>
        <begin position="70"/>
        <end position="172"/>
    </location>
</feature>
<dbReference type="PRINTS" id="PR00364">
    <property type="entry name" value="DISEASERSIST"/>
</dbReference>
<dbReference type="SUPFAM" id="SSF52540">
    <property type="entry name" value="P-loop containing nucleoside triphosphate hydrolases"/>
    <property type="match status" value="1"/>
</dbReference>
<accession>A0A4R0GMG0</accession>
<keyword evidence="3 5" id="KW-0238">DNA-binding</keyword>
<dbReference type="EMBL" id="SJJR01000008">
    <property type="protein sequence ID" value="TCB96739.1"/>
    <property type="molecule type" value="Genomic_DNA"/>
</dbReference>
<keyword evidence="2" id="KW-0805">Transcription regulation</keyword>
<dbReference type="SMART" id="SM01043">
    <property type="entry name" value="BTAD"/>
    <property type="match status" value="1"/>
</dbReference>
<dbReference type="SUPFAM" id="SSF48452">
    <property type="entry name" value="TPR-like"/>
    <property type="match status" value="1"/>
</dbReference>
<evidence type="ECO:0000256" key="6">
    <source>
        <dbReference type="SAM" id="MobiDB-lite"/>
    </source>
</evidence>
<dbReference type="Pfam" id="PF00486">
    <property type="entry name" value="Trans_reg_C"/>
    <property type="match status" value="1"/>
</dbReference>
<dbReference type="OrthoDB" id="7628974at2"/>
<dbReference type="Gene3D" id="1.25.40.10">
    <property type="entry name" value="Tetratricopeptide repeat domain"/>
    <property type="match status" value="1"/>
</dbReference>
<keyword evidence="4" id="KW-0804">Transcription</keyword>
<name>A0A4R0GMG0_9ACTN</name>
<organism evidence="8 9">
    <name type="scientific">Micromonospora zingiberis</name>
    <dbReference type="NCBI Taxonomy" id="2053011"/>
    <lineage>
        <taxon>Bacteria</taxon>
        <taxon>Bacillati</taxon>
        <taxon>Actinomycetota</taxon>
        <taxon>Actinomycetes</taxon>
        <taxon>Micromonosporales</taxon>
        <taxon>Micromonosporaceae</taxon>
        <taxon>Micromonospora</taxon>
    </lineage>
</organism>
<dbReference type="GO" id="GO:0000160">
    <property type="term" value="P:phosphorelay signal transduction system"/>
    <property type="evidence" value="ECO:0007669"/>
    <property type="project" value="InterPro"/>
</dbReference>
<dbReference type="GO" id="GO:0006355">
    <property type="term" value="P:regulation of DNA-templated transcription"/>
    <property type="evidence" value="ECO:0007669"/>
    <property type="project" value="InterPro"/>
</dbReference>
<dbReference type="GO" id="GO:0043531">
    <property type="term" value="F:ADP binding"/>
    <property type="evidence" value="ECO:0007669"/>
    <property type="project" value="InterPro"/>
</dbReference>
<evidence type="ECO:0000256" key="2">
    <source>
        <dbReference type="ARBA" id="ARBA00023015"/>
    </source>
</evidence>
<dbReference type="SUPFAM" id="SSF46894">
    <property type="entry name" value="C-terminal effector domain of the bipartite response regulators"/>
    <property type="match status" value="1"/>
</dbReference>
<dbReference type="PROSITE" id="PS51755">
    <property type="entry name" value="OMPR_PHOB"/>
    <property type="match status" value="1"/>
</dbReference>
<dbReference type="InterPro" id="IPR011990">
    <property type="entry name" value="TPR-like_helical_dom_sf"/>
</dbReference>
<dbReference type="SMART" id="SM00862">
    <property type="entry name" value="Trans_reg_C"/>
    <property type="match status" value="1"/>
</dbReference>
<dbReference type="Gene3D" id="3.40.50.300">
    <property type="entry name" value="P-loop containing nucleotide triphosphate hydrolases"/>
    <property type="match status" value="1"/>
</dbReference>
<dbReference type="InterPro" id="IPR005158">
    <property type="entry name" value="BTAD"/>
</dbReference>
<dbReference type="AlphaFoldDB" id="A0A4R0GMG0"/>
<dbReference type="GO" id="GO:0003677">
    <property type="term" value="F:DNA binding"/>
    <property type="evidence" value="ECO:0007669"/>
    <property type="project" value="UniProtKB-UniRule"/>
</dbReference>
<reference evidence="8 9" key="1">
    <citation type="submission" date="2019-02" db="EMBL/GenBank/DDBJ databases">
        <title>Jishengella sp. nov., isolated from a root of Zingiber montanum.</title>
        <authorList>
            <person name="Kuncharoen N."/>
            <person name="Kudo T."/>
            <person name="Masahiro Y."/>
            <person name="Ohkuma M."/>
            <person name="Tanasupawat S."/>
        </authorList>
    </citation>
    <scope>NUCLEOTIDE SEQUENCE [LARGE SCALE GENOMIC DNA]</scope>
    <source>
        <strain evidence="8 9">PLAI 1-1</strain>
    </source>
</reference>
<dbReference type="Proteomes" id="UP000292274">
    <property type="component" value="Unassembled WGS sequence"/>
</dbReference>
<dbReference type="InterPro" id="IPR051677">
    <property type="entry name" value="AfsR-DnrI-RedD_regulator"/>
</dbReference>
<evidence type="ECO:0000256" key="4">
    <source>
        <dbReference type="ARBA" id="ARBA00023163"/>
    </source>
</evidence>
<dbReference type="PANTHER" id="PTHR35807:SF1">
    <property type="entry name" value="TRANSCRIPTIONAL REGULATOR REDD"/>
    <property type="match status" value="1"/>
</dbReference>
<dbReference type="Gene3D" id="1.10.10.10">
    <property type="entry name" value="Winged helix-like DNA-binding domain superfamily/Winged helix DNA-binding domain"/>
    <property type="match status" value="1"/>
</dbReference>
<sequence length="810" mass="86992">MCRSCAGIAIPFIRADTLKRNGIRVVSDPPACAGTPQEGAGPLASTGHWATDSATPPTDPGALVHTVPSSAIATRAATLRFTVLGPVGAAVDGEPVDVARPRRRAVLAYLLLNANRVVSVDQLTTAIWETAPPATARAQIQSEISALRWTLRRADDAMVPLLTKPGGYVLDLAPNELDLATYTRLAELARVEGNRRRLSHARELMREALTLWKGPALTGAVAAFVAPTREGLEETRLADLEWLIDIELQLGSHRDLIPELTQYVADYPLRELLRAQLVVALYRSDRQAEALSVARRGRQLLADEHGLDPGPLLREVEQAVLRRDPSLAVTVDGLPTLHFADQPRPAQLPPASPLFVGRQADLADLVRRLGSDPDRPANAGPRVALLHGMPGVGKSALALQVAHAVAAAYPDGQLYADLAGSGQPRNPDEVLEELLRALGVADAAMPAELAARAALLRSLFTDRRCLLLLDDARAVDQVLPLLPAGAGCAVLVTARWQLSLPGAHRHLVAPMSDGQGLEILAAHLGPDRLSAEPVAVRALSALCDGLPLALWFAACRMHRGRWAADLVALLGDPQHRLDELSTDGGSMRDSLAPSFRALGAAASLTLRRIAILPTVTVPDWVPTVCAGLAPREAMQALDELVGSHLLTPVPRRTVGPHRYLLPHVVRSYALTVAADESPQTAVSADQVLACAVDGWSVLAQEAVHRLAPSRGRRMDDRHPQPGRSPRRLFSPAELDRLLATPRDWLREEQENLATVVAVADERRWTTPASVIAGAMDRAAVRVHLDDEPSTARYARTLSAVARDSRPGRGR</sequence>
<evidence type="ECO:0000313" key="9">
    <source>
        <dbReference type="Proteomes" id="UP000292274"/>
    </source>
</evidence>
<feature type="region of interest" description="Disordered" evidence="6">
    <location>
        <begin position="708"/>
        <end position="728"/>
    </location>
</feature>
<protein>
    <submittedName>
        <fullName evidence="8">AfsR/SARP family transcriptional regulator</fullName>
    </submittedName>
</protein>